<keyword evidence="23" id="KW-0520">NAD</keyword>
<dbReference type="Gene3D" id="3.40.50.720">
    <property type="entry name" value="NAD(P)-binding Rossmann-like Domain"/>
    <property type="match status" value="1"/>
</dbReference>
<dbReference type="PROSITE" id="PS00324">
    <property type="entry name" value="ASPARTOKINASE"/>
    <property type="match status" value="1"/>
</dbReference>
<evidence type="ECO:0000256" key="18">
    <source>
        <dbReference type="ARBA" id="ARBA00022777"/>
    </source>
</evidence>
<dbReference type="InterPro" id="IPR002912">
    <property type="entry name" value="ACT_dom"/>
</dbReference>
<dbReference type="InterPro" id="IPR001341">
    <property type="entry name" value="Asp_kinase"/>
</dbReference>
<dbReference type="Gene3D" id="3.40.1160.10">
    <property type="entry name" value="Acetylglutamate kinase-like"/>
    <property type="match status" value="1"/>
</dbReference>
<name>A0AAQ3XDU8_PASNO</name>
<dbReference type="EMBL" id="CP144753">
    <property type="protein sequence ID" value="WVZ94226.1"/>
    <property type="molecule type" value="Genomic_DNA"/>
</dbReference>
<dbReference type="InterPro" id="IPR045865">
    <property type="entry name" value="ACT-like_dom_sf"/>
</dbReference>
<evidence type="ECO:0000256" key="28">
    <source>
        <dbReference type="ARBA" id="ARBA00044938"/>
    </source>
</evidence>
<evidence type="ECO:0000256" key="23">
    <source>
        <dbReference type="ARBA" id="ARBA00023027"/>
    </source>
</evidence>
<keyword evidence="17" id="KW-0547">Nucleotide-binding</keyword>
<evidence type="ECO:0000256" key="33">
    <source>
        <dbReference type="SAM" id="MobiDB-lite"/>
    </source>
</evidence>
<evidence type="ECO:0000256" key="11">
    <source>
        <dbReference type="ARBA" id="ARBA00022605"/>
    </source>
</evidence>
<evidence type="ECO:0000256" key="30">
    <source>
        <dbReference type="ARBA" id="ARBA00048841"/>
    </source>
</evidence>
<comment type="subcellular location">
    <subcellularLocation>
        <location evidence="2">Plastid</location>
        <location evidence="2">Chloroplast</location>
    </subcellularLocation>
</comment>
<protein>
    <recommendedName>
        <fullName evidence="34">ACT domain-containing protein</fullName>
    </recommendedName>
</protein>
<dbReference type="InterPro" id="IPR019811">
    <property type="entry name" value="HDH_CS"/>
</dbReference>
<dbReference type="PROSITE" id="PS01042">
    <property type="entry name" value="HOMOSER_DHGENASE"/>
    <property type="match status" value="1"/>
</dbReference>
<evidence type="ECO:0000256" key="7">
    <source>
        <dbReference type="ARBA" id="ARBA00005139"/>
    </source>
</evidence>
<dbReference type="InterPro" id="IPR001342">
    <property type="entry name" value="HDH_cat"/>
</dbReference>
<keyword evidence="13" id="KW-0808">Transferase</keyword>
<comment type="pathway">
    <text evidence="5">Amino-acid biosynthesis; L-threonine biosynthesis; L-threonine from L-aspartate: step 3/5.</text>
</comment>
<dbReference type="GO" id="GO:0004072">
    <property type="term" value="F:aspartate kinase activity"/>
    <property type="evidence" value="ECO:0007669"/>
    <property type="project" value="UniProtKB-EC"/>
</dbReference>
<dbReference type="GO" id="GO:0009086">
    <property type="term" value="P:methionine biosynthetic process"/>
    <property type="evidence" value="ECO:0007669"/>
    <property type="project" value="UniProtKB-KW"/>
</dbReference>
<keyword evidence="36" id="KW-1185">Reference proteome</keyword>
<dbReference type="InterPro" id="IPR018042">
    <property type="entry name" value="Aspartate_kinase_CS"/>
</dbReference>
<comment type="pathway">
    <text evidence="6">Amino-acid biosynthesis; L-methionine biosynthesis via de novo pathway; L-homoserine from L-aspartate: step 3/3.</text>
</comment>
<dbReference type="FunFam" id="3.40.1160.10:FF:000017">
    <property type="entry name" value="Bifunctional aspartokinase/homoserine dehydrogenase"/>
    <property type="match status" value="1"/>
</dbReference>
<keyword evidence="11" id="KW-0028">Amino-acid biosynthesis</keyword>
<dbReference type="PROSITE" id="PS51671">
    <property type="entry name" value="ACT"/>
    <property type="match status" value="2"/>
</dbReference>
<comment type="catalytic activity">
    <reaction evidence="31">
        <text>L-homoserine + NAD(+) = L-aspartate 4-semialdehyde + NADH + H(+)</text>
        <dbReference type="Rhea" id="RHEA:15757"/>
        <dbReference type="ChEBI" id="CHEBI:15378"/>
        <dbReference type="ChEBI" id="CHEBI:57476"/>
        <dbReference type="ChEBI" id="CHEBI:57540"/>
        <dbReference type="ChEBI" id="CHEBI:57945"/>
        <dbReference type="ChEBI" id="CHEBI:537519"/>
        <dbReference type="EC" id="1.1.1.3"/>
    </reaction>
    <physiologicalReaction direction="right-to-left" evidence="31">
        <dbReference type="Rhea" id="RHEA:15759"/>
    </physiologicalReaction>
</comment>
<evidence type="ECO:0000256" key="27">
    <source>
        <dbReference type="ARBA" id="ARBA00023268"/>
    </source>
</evidence>
<evidence type="ECO:0000259" key="34">
    <source>
        <dbReference type="PROSITE" id="PS51671"/>
    </source>
</evidence>
<dbReference type="Pfam" id="PF00696">
    <property type="entry name" value="AA_kinase"/>
    <property type="match status" value="1"/>
</dbReference>
<evidence type="ECO:0000256" key="16">
    <source>
        <dbReference type="ARBA" id="ARBA00022737"/>
    </source>
</evidence>
<comment type="catalytic activity">
    <reaction evidence="30">
        <text>L-homoserine + NADP(+) = L-aspartate 4-semialdehyde + NADPH + H(+)</text>
        <dbReference type="Rhea" id="RHEA:15761"/>
        <dbReference type="ChEBI" id="CHEBI:15378"/>
        <dbReference type="ChEBI" id="CHEBI:57476"/>
        <dbReference type="ChEBI" id="CHEBI:57783"/>
        <dbReference type="ChEBI" id="CHEBI:58349"/>
        <dbReference type="ChEBI" id="CHEBI:537519"/>
        <dbReference type="EC" id="1.1.1.3"/>
    </reaction>
    <physiologicalReaction direction="right-to-left" evidence="30">
        <dbReference type="Rhea" id="RHEA:15763"/>
    </physiologicalReaction>
</comment>
<dbReference type="Pfam" id="PF03447">
    <property type="entry name" value="NAD_binding_3"/>
    <property type="match status" value="1"/>
</dbReference>
<proteinExistence type="inferred from homology"/>
<evidence type="ECO:0000256" key="29">
    <source>
        <dbReference type="ARBA" id="ARBA00048561"/>
    </source>
</evidence>
<dbReference type="PANTHER" id="PTHR43070">
    <property type="match status" value="1"/>
</dbReference>
<evidence type="ECO:0000256" key="10">
    <source>
        <dbReference type="ARBA" id="ARBA00022528"/>
    </source>
</evidence>
<organism evidence="35 36">
    <name type="scientific">Paspalum notatum var. saurae</name>
    <dbReference type="NCBI Taxonomy" id="547442"/>
    <lineage>
        <taxon>Eukaryota</taxon>
        <taxon>Viridiplantae</taxon>
        <taxon>Streptophyta</taxon>
        <taxon>Embryophyta</taxon>
        <taxon>Tracheophyta</taxon>
        <taxon>Spermatophyta</taxon>
        <taxon>Magnoliopsida</taxon>
        <taxon>Liliopsida</taxon>
        <taxon>Poales</taxon>
        <taxon>Poaceae</taxon>
        <taxon>PACMAD clade</taxon>
        <taxon>Panicoideae</taxon>
        <taxon>Andropogonodae</taxon>
        <taxon>Paspaleae</taxon>
        <taxon>Paspalinae</taxon>
        <taxon>Paspalum</taxon>
    </lineage>
</organism>
<dbReference type="GO" id="GO:0009085">
    <property type="term" value="P:lysine biosynthetic process"/>
    <property type="evidence" value="ECO:0007669"/>
    <property type="project" value="UniProtKB-KW"/>
</dbReference>
<dbReference type="Proteomes" id="UP001341281">
    <property type="component" value="Chromosome 09"/>
</dbReference>
<dbReference type="InterPro" id="IPR001048">
    <property type="entry name" value="Asp/Glu/Uridylate_kinase"/>
</dbReference>
<feature type="domain" description="ACT" evidence="34">
    <location>
        <begin position="551"/>
        <end position="626"/>
    </location>
</feature>
<comment type="pathway">
    <text evidence="3">Amino-acid biosynthesis; L-lysine biosynthesis via DAP pathway; (S)-tetrahydrodipicolinate from L-aspartate: step 1/4.</text>
</comment>
<keyword evidence="27" id="KW-0511">Multifunctional enzyme</keyword>
<comment type="similarity">
    <text evidence="9">In the N-terminal section; belongs to the aspartokinase family.</text>
</comment>
<keyword evidence="15" id="KW-0479">Metal-binding</keyword>
<dbReference type="GO" id="GO:0009507">
    <property type="term" value="C:chloroplast"/>
    <property type="evidence" value="ECO:0007669"/>
    <property type="project" value="UniProtKB-SubCell"/>
</dbReference>
<dbReference type="InterPro" id="IPR011147">
    <property type="entry name" value="Bifunc_Aspkin/hSer_DH"/>
</dbReference>
<evidence type="ECO:0000256" key="14">
    <source>
        <dbReference type="ARBA" id="ARBA00022697"/>
    </source>
</evidence>
<keyword evidence="22" id="KW-0560">Oxidoreductase</keyword>
<comment type="pathway">
    <text evidence="7">Amino-acid biosynthesis; L-threonine biosynthesis; L-threonine from L-aspartate: step 1/5.</text>
</comment>
<dbReference type="InterPro" id="IPR036393">
    <property type="entry name" value="AceGlu_kinase-like_sf"/>
</dbReference>
<dbReference type="SUPFAM" id="SSF53633">
    <property type="entry name" value="Carbamate kinase-like"/>
    <property type="match status" value="1"/>
</dbReference>
<evidence type="ECO:0000313" key="36">
    <source>
        <dbReference type="Proteomes" id="UP001341281"/>
    </source>
</evidence>
<comment type="pathway">
    <text evidence="4">Amino-acid biosynthesis; L-methionine biosynthesis via de novo pathway; L-homoserine from L-aspartate: step 1/3.</text>
</comment>
<keyword evidence="12" id="KW-0934">Plastid</keyword>
<dbReference type="InterPro" id="IPR054352">
    <property type="entry name" value="ACT_Aspartokinase"/>
</dbReference>
<reference evidence="35 36" key="1">
    <citation type="submission" date="2024-02" db="EMBL/GenBank/DDBJ databases">
        <title>High-quality chromosome-scale genome assembly of Pensacola bahiagrass (Paspalum notatum Flugge var. saurae).</title>
        <authorList>
            <person name="Vega J.M."/>
            <person name="Podio M."/>
            <person name="Orjuela J."/>
            <person name="Siena L.A."/>
            <person name="Pessino S.C."/>
            <person name="Combes M.C."/>
            <person name="Mariac C."/>
            <person name="Albertini E."/>
            <person name="Pupilli F."/>
            <person name="Ortiz J.P.A."/>
            <person name="Leblanc O."/>
        </authorList>
    </citation>
    <scope>NUCLEOTIDE SEQUENCE [LARGE SCALE GENOMIC DNA]</scope>
    <source>
        <strain evidence="35">R1</strain>
        <tissue evidence="35">Leaf</tissue>
    </source>
</reference>
<keyword evidence="14" id="KW-0791">Threonine biosynthesis</keyword>
<dbReference type="FunFam" id="3.30.360.10:FF:000006">
    <property type="entry name" value="Bifunctional aspartokinase/homoserine dehydrogenase"/>
    <property type="match status" value="1"/>
</dbReference>
<dbReference type="InterPro" id="IPR005106">
    <property type="entry name" value="Asp/hSer_DH_NAD-bd"/>
</dbReference>
<keyword evidence="24" id="KW-0915">Sodium</keyword>
<keyword evidence="21" id="KW-0809">Transit peptide</keyword>
<evidence type="ECO:0000256" key="31">
    <source>
        <dbReference type="ARBA" id="ARBA00049031"/>
    </source>
</evidence>
<dbReference type="GO" id="GO:0009088">
    <property type="term" value="P:threonine biosynthetic process"/>
    <property type="evidence" value="ECO:0007669"/>
    <property type="project" value="UniProtKB-KW"/>
</dbReference>
<evidence type="ECO:0000256" key="12">
    <source>
        <dbReference type="ARBA" id="ARBA00022640"/>
    </source>
</evidence>
<dbReference type="Gene3D" id="3.30.360.10">
    <property type="entry name" value="Dihydrodipicolinate Reductase, domain 2"/>
    <property type="match status" value="1"/>
</dbReference>
<evidence type="ECO:0000256" key="24">
    <source>
        <dbReference type="ARBA" id="ARBA00023053"/>
    </source>
</evidence>
<dbReference type="PANTHER" id="PTHR43070:SF5">
    <property type="entry name" value="HOMOSERINE DEHYDROGENASE"/>
    <property type="match status" value="1"/>
</dbReference>
<dbReference type="GO" id="GO:0004412">
    <property type="term" value="F:homoserine dehydrogenase activity"/>
    <property type="evidence" value="ECO:0007669"/>
    <property type="project" value="UniProtKB-EC"/>
</dbReference>
<evidence type="ECO:0000256" key="15">
    <source>
        <dbReference type="ARBA" id="ARBA00022723"/>
    </source>
</evidence>
<dbReference type="InterPro" id="IPR036291">
    <property type="entry name" value="NAD(P)-bd_dom_sf"/>
</dbReference>
<evidence type="ECO:0000256" key="32">
    <source>
        <dbReference type="ARBA" id="ARBA00063567"/>
    </source>
</evidence>
<dbReference type="CDD" id="cd04257">
    <property type="entry name" value="AAK_AK-HSDH"/>
    <property type="match status" value="1"/>
</dbReference>
<dbReference type="NCBIfam" id="NF006959">
    <property type="entry name" value="PRK09436.1"/>
    <property type="match status" value="1"/>
</dbReference>
<dbReference type="NCBIfam" id="TIGR00657">
    <property type="entry name" value="asp_kinases"/>
    <property type="match status" value="1"/>
</dbReference>
<comment type="similarity">
    <text evidence="8">In the C-terminal section; belongs to the homoserine dehydrogenase family.</text>
</comment>
<feature type="region of interest" description="Disordered" evidence="33">
    <location>
        <begin position="1"/>
        <end position="26"/>
    </location>
</feature>
<evidence type="ECO:0000256" key="1">
    <source>
        <dbReference type="ARBA" id="ARBA00001920"/>
    </source>
</evidence>
<dbReference type="GO" id="GO:0005524">
    <property type="term" value="F:ATP binding"/>
    <property type="evidence" value="ECO:0007669"/>
    <property type="project" value="UniProtKB-KW"/>
</dbReference>
<keyword evidence="18" id="KW-0418">Kinase</keyword>
<dbReference type="CDD" id="cd04922">
    <property type="entry name" value="ACT_AKi-HSDH-ThrA_2"/>
    <property type="match status" value="1"/>
</dbReference>
<evidence type="ECO:0000256" key="17">
    <source>
        <dbReference type="ARBA" id="ARBA00022741"/>
    </source>
</evidence>
<dbReference type="AlphaFoldDB" id="A0AAQ3XDU8"/>
<comment type="catalytic activity">
    <reaction evidence="29">
        <text>L-aspartate + ATP = 4-phospho-L-aspartate + ADP</text>
        <dbReference type="Rhea" id="RHEA:23776"/>
        <dbReference type="ChEBI" id="CHEBI:29991"/>
        <dbReference type="ChEBI" id="CHEBI:30616"/>
        <dbReference type="ChEBI" id="CHEBI:57535"/>
        <dbReference type="ChEBI" id="CHEBI:456216"/>
        <dbReference type="EC" id="2.7.2.4"/>
    </reaction>
    <physiologicalReaction direction="left-to-right" evidence="29">
        <dbReference type="Rhea" id="RHEA:23777"/>
    </physiologicalReaction>
</comment>
<comment type="subunit">
    <text evidence="32">Homo- or heterodimer.</text>
</comment>
<dbReference type="SUPFAM" id="SSF55347">
    <property type="entry name" value="Glyceraldehyde-3-phosphate dehydrogenase-like, C-terminal domain"/>
    <property type="match status" value="1"/>
</dbReference>
<dbReference type="CDD" id="cd04921">
    <property type="entry name" value="ACT_AKi-HSDH-ThrA-like_1"/>
    <property type="match status" value="1"/>
</dbReference>
<feature type="domain" description="ACT" evidence="34">
    <location>
        <begin position="632"/>
        <end position="709"/>
    </location>
</feature>
<dbReference type="FunFam" id="3.40.50.720:FF:000083">
    <property type="entry name" value="Bifunctional aspartokinase/homoserine dehydrogenase"/>
    <property type="match status" value="1"/>
</dbReference>
<dbReference type="InterPro" id="IPR041743">
    <property type="entry name" value="AK-HSDH_N"/>
</dbReference>
<dbReference type="GO" id="GO:0050661">
    <property type="term" value="F:NADP binding"/>
    <property type="evidence" value="ECO:0007669"/>
    <property type="project" value="InterPro"/>
</dbReference>
<evidence type="ECO:0000256" key="26">
    <source>
        <dbReference type="ARBA" id="ARBA00023167"/>
    </source>
</evidence>
<evidence type="ECO:0000313" key="35">
    <source>
        <dbReference type="EMBL" id="WVZ94226.1"/>
    </source>
</evidence>
<dbReference type="FunFam" id="3.30.2130.10:FF:000001">
    <property type="entry name" value="Bifunctional aspartokinase/homoserine dehydrogenase"/>
    <property type="match status" value="1"/>
</dbReference>
<dbReference type="SUPFAM" id="SSF55021">
    <property type="entry name" value="ACT-like"/>
    <property type="match status" value="2"/>
</dbReference>
<dbReference type="Pfam" id="PF00742">
    <property type="entry name" value="Homoserine_dh"/>
    <property type="match status" value="1"/>
</dbReference>
<evidence type="ECO:0000256" key="4">
    <source>
        <dbReference type="ARBA" id="ARBA00004986"/>
    </source>
</evidence>
<comment type="cofactor">
    <cofactor evidence="1">
        <name>a metal cation</name>
        <dbReference type="ChEBI" id="CHEBI:25213"/>
    </cofactor>
</comment>
<dbReference type="Pfam" id="PF22468">
    <property type="entry name" value="ACT_9"/>
    <property type="match status" value="2"/>
</dbReference>
<keyword evidence="26" id="KW-0486">Methionine biosynthesis</keyword>
<keyword evidence="25" id="KW-0457">Lysine biosynthesis</keyword>
<evidence type="ECO:0000256" key="13">
    <source>
        <dbReference type="ARBA" id="ARBA00022679"/>
    </source>
</evidence>
<sequence length="1055" mass="114787">PTKDSPAPTHARLAPRDSASSSRVSWRRGALTASPPLLRSCLFLWFSQILQQASNHQPSNGATVNPHWLSQHHSSPIRARATALSHPYASLLWAVAAAGNSSTQRPGPNSASQQTRSCCSFLRGQLDSFSGEGAARMTMDRLLIQRPLCPVSGSAAVCRGWTTSHIAPLLGRPRKWVHQSSSRLAMQAQAGSCRPAAWCFHLVQPCSRSEAVSVEQAEPTADLPKGDMWSVHKFGGTCMGTSQRIQNVADIVLRDPSDRKLVVVSAMSKVTDMMYNLVNKAQSRDDSYITALDEVFEKHMGTAKDLLAGEDLARFLSQLHTDISNLKAMLRAIYIAGHATESFSDFVVGYGELWSAEMLSYAIKKSGTPCSWMDTREVLVVNPSGSNQVDPDYLESQKRLEKWFARCPAETIIATGFIASTPDNIPTTLKRDGSDFSAAIIGSIVKARQVTIWTDVDGVFSADPRKVSEAVILSTLSYQEAWEMSYFGANVLHPRTIIPVMKYNIPIVIRNIFNTSSPGTMICQQPANENGDLDACVKAFATIDKLALVNVEGTGMAGVPGTASAIFGAVKDVGANVVMISQASSEHSVCFAVPEKEVASVSAALHVRFREALAAGRLSKVEVIHNCSILAAVGLRMASTPGVSATLFDALAKANINVRAIAQGCSEYNITVVLKEEDCVRALRAAHARFFLSKTTLAVGIIGPGLIGRTLLNQLKDQAAVLKENMNIDLRVMGITGSKTMLLSDIGIDLTQWKQKLQSEAEPANLDKFVHHLSGNHFFPNRVLVDCTADTSVASHYYDWLKKGIHVITPNKKANSGPLDRYQKLRTLQRASYTHYFYEATVGAGLPIISTLRGLLETGDNILCIEGIFSGTLSYIFNNFEGARTFSDVVAEAKEAGYTEPDPRDDLSGTDVARKVIILARESGLRLELSDIPVRSLVPEELRSCTSADEYMQKLPSFDQDWARERFDAEGAGEVLRYVGVVDVVNKKGQVELRRYKRDHPFAQLSGSDNIIAFTTSRYKEQPLIVRGPGAGAEVTAGGVFSDILRLASYLGAPS</sequence>
<evidence type="ECO:0000256" key="2">
    <source>
        <dbReference type="ARBA" id="ARBA00004229"/>
    </source>
</evidence>
<keyword evidence="16" id="KW-0677">Repeat</keyword>
<gene>
    <name evidence="35" type="ORF">U9M48_040145</name>
</gene>
<evidence type="ECO:0000256" key="22">
    <source>
        <dbReference type="ARBA" id="ARBA00023002"/>
    </source>
</evidence>
<comment type="function">
    <text evidence="28">Bifunctional aspartate kinase and homoserine dehydrogenase that catalyzes the first and the third steps toward the synthesis of lysine, methionine and threonine from aspartate.</text>
</comment>
<evidence type="ECO:0000256" key="21">
    <source>
        <dbReference type="ARBA" id="ARBA00022946"/>
    </source>
</evidence>
<evidence type="ECO:0000256" key="6">
    <source>
        <dbReference type="ARBA" id="ARBA00005062"/>
    </source>
</evidence>
<keyword evidence="20" id="KW-0521">NADP</keyword>
<evidence type="ECO:0000256" key="5">
    <source>
        <dbReference type="ARBA" id="ARBA00005056"/>
    </source>
</evidence>
<evidence type="ECO:0000256" key="8">
    <source>
        <dbReference type="ARBA" id="ARBA00007952"/>
    </source>
</evidence>
<keyword evidence="10" id="KW-0150">Chloroplast</keyword>
<accession>A0AAQ3XDU8</accession>
<dbReference type="GO" id="GO:0009090">
    <property type="term" value="P:homoserine biosynthetic process"/>
    <property type="evidence" value="ECO:0007669"/>
    <property type="project" value="TreeGrafter"/>
</dbReference>
<dbReference type="NCBIfam" id="NF007003">
    <property type="entry name" value="PRK09466.1"/>
    <property type="match status" value="1"/>
</dbReference>
<dbReference type="Gene3D" id="3.30.2130.10">
    <property type="entry name" value="VC0802-like"/>
    <property type="match status" value="1"/>
</dbReference>
<dbReference type="GO" id="GO:0046872">
    <property type="term" value="F:metal ion binding"/>
    <property type="evidence" value="ECO:0007669"/>
    <property type="project" value="UniProtKB-KW"/>
</dbReference>
<evidence type="ECO:0000256" key="9">
    <source>
        <dbReference type="ARBA" id="ARBA00010046"/>
    </source>
</evidence>
<keyword evidence="19" id="KW-0067">ATP-binding</keyword>
<dbReference type="SUPFAM" id="SSF51735">
    <property type="entry name" value="NAD(P)-binding Rossmann-fold domains"/>
    <property type="match status" value="1"/>
</dbReference>
<evidence type="ECO:0000256" key="25">
    <source>
        <dbReference type="ARBA" id="ARBA00023154"/>
    </source>
</evidence>
<evidence type="ECO:0000256" key="19">
    <source>
        <dbReference type="ARBA" id="ARBA00022840"/>
    </source>
</evidence>
<feature type="non-terminal residue" evidence="35">
    <location>
        <position position="1055"/>
    </location>
</feature>
<evidence type="ECO:0000256" key="3">
    <source>
        <dbReference type="ARBA" id="ARBA00004766"/>
    </source>
</evidence>
<evidence type="ECO:0000256" key="20">
    <source>
        <dbReference type="ARBA" id="ARBA00022857"/>
    </source>
</evidence>